<organism evidence="3 4">
    <name type="scientific">Cimex lectularius</name>
    <name type="common">Bed bug</name>
    <name type="synonym">Acanthia lectularia</name>
    <dbReference type="NCBI Taxonomy" id="79782"/>
    <lineage>
        <taxon>Eukaryota</taxon>
        <taxon>Metazoa</taxon>
        <taxon>Ecdysozoa</taxon>
        <taxon>Arthropoda</taxon>
        <taxon>Hexapoda</taxon>
        <taxon>Insecta</taxon>
        <taxon>Pterygota</taxon>
        <taxon>Neoptera</taxon>
        <taxon>Paraneoptera</taxon>
        <taxon>Hemiptera</taxon>
        <taxon>Heteroptera</taxon>
        <taxon>Panheteroptera</taxon>
        <taxon>Cimicomorpha</taxon>
        <taxon>Cimicidae</taxon>
        <taxon>Cimex</taxon>
    </lineage>
</organism>
<dbReference type="OrthoDB" id="8193653at2759"/>
<dbReference type="RefSeq" id="XP_014251966.1">
    <property type="nucleotide sequence ID" value="XM_014396480.2"/>
</dbReference>
<dbReference type="KEGG" id="clec:106668060"/>
<evidence type="ECO:0000313" key="4">
    <source>
        <dbReference type="Proteomes" id="UP000494040"/>
    </source>
</evidence>
<reference evidence="3" key="1">
    <citation type="submission" date="2022-01" db="UniProtKB">
        <authorList>
            <consortium name="EnsemblMetazoa"/>
        </authorList>
    </citation>
    <scope>IDENTIFICATION</scope>
</reference>
<keyword evidence="4" id="KW-1185">Reference proteome</keyword>
<feature type="region of interest" description="Disordered" evidence="1">
    <location>
        <begin position="114"/>
        <end position="157"/>
    </location>
</feature>
<feature type="compositionally biased region" description="Basic residues" evidence="1">
    <location>
        <begin position="258"/>
        <end position="269"/>
    </location>
</feature>
<dbReference type="OMA" id="HESNTHY"/>
<evidence type="ECO:0000256" key="1">
    <source>
        <dbReference type="SAM" id="MobiDB-lite"/>
    </source>
</evidence>
<evidence type="ECO:0000256" key="2">
    <source>
        <dbReference type="SAM" id="SignalP"/>
    </source>
</evidence>
<keyword evidence="2" id="KW-0732">Signal</keyword>
<feature type="signal peptide" evidence="2">
    <location>
        <begin position="1"/>
        <end position="17"/>
    </location>
</feature>
<dbReference type="AlphaFoldDB" id="A0A8I6RUQ6"/>
<dbReference type="EnsemblMetazoa" id="XM_014396480.2">
    <property type="protein sequence ID" value="XP_014251966.1"/>
    <property type="gene ID" value="LOC106668060"/>
</dbReference>
<feature type="compositionally biased region" description="Basic residues" evidence="1">
    <location>
        <begin position="134"/>
        <end position="145"/>
    </location>
</feature>
<feature type="chain" id="PRO_5035182190" description="CPR type cuticle protein" evidence="2">
    <location>
        <begin position="18"/>
        <end position="481"/>
    </location>
</feature>
<protein>
    <recommendedName>
        <fullName evidence="5">CPR type cuticle protein</fullName>
    </recommendedName>
</protein>
<proteinExistence type="predicted"/>
<evidence type="ECO:0008006" key="5">
    <source>
        <dbReference type="Google" id="ProtNLM"/>
    </source>
</evidence>
<sequence length="481" mass="55805">MDYICLFLFVFFGASAAVEMSPRSNRIRFPTNESPSQNYFGPHMFPAESQDVPIIRGVPNFKGIPLNVVPQVSSLSKPFGEESLKGYSEGIIYQQPGGYDDEFYHASPPVRSVPYGSPKLHVGNSNKPSNSGNKQKKHTERHRFSPQRYNHNQVNPGKPFPPAATQIFNSNLGKETKPENVYKHFIMTHHGLQKQHSNGNADSDFMEAFKNHQIKKLRPQQQPVKHFANNDEEYFDYEQPRPQWQMKEHLQELTGHPMHFKNSHPHNHHQHNEETKQHFQQNPEESYSYEDSFESQEVVNKFPHKYVPANDHVQEYHSGHDTRHKPKYENHKHNFPEVQVHRRPAEYQQSHFKKVKEEPFLEITKEKITKYNPHNFERIHRNPPFEHKLTSGSEWIPINAPEGALPAKSYEIPAPDLSKGHDHAQFQRITGQNFHTNERVLYRPGTGDNFKLSQRPSNIVYGGRKKIGNEEVVSASVMVKQ</sequence>
<dbReference type="GeneID" id="106668060"/>
<dbReference type="Proteomes" id="UP000494040">
    <property type="component" value="Unassembled WGS sequence"/>
</dbReference>
<evidence type="ECO:0000313" key="3">
    <source>
        <dbReference type="EnsemblMetazoa" id="XP_014251966.1"/>
    </source>
</evidence>
<feature type="region of interest" description="Disordered" evidence="1">
    <location>
        <begin position="257"/>
        <end position="294"/>
    </location>
</feature>
<accession>A0A8I6RUQ6</accession>
<name>A0A8I6RUQ6_CIMLE</name>
<feature type="compositionally biased region" description="Low complexity" evidence="1">
    <location>
        <begin position="124"/>
        <end position="133"/>
    </location>
</feature>